<protein>
    <recommendedName>
        <fullName evidence="4">PemK-like, MazF-like toxin of type II toxin-antitoxin system</fullName>
    </recommendedName>
</protein>
<comment type="caution">
    <text evidence="2">The sequence shown here is derived from an EMBL/GenBank/DDBJ whole genome shotgun (WGS) entry which is preliminary data.</text>
</comment>
<proteinExistence type="predicted"/>
<organism evidence="2 3">
    <name type="scientific">Actinorhabdospora filicis</name>
    <dbReference type="NCBI Taxonomy" id="1785913"/>
    <lineage>
        <taxon>Bacteria</taxon>
        <taxon>Bacillati</taxon>
        <taxon>Actinomycetota</taxon>
        <taxon>Actinomycetes</taxon>
        <taxon>Micromonosporales</taxon>
        <taxon>Micromonosporaceae</taxon>
        <taxon>Actinorhabdospora</taxon>
    </lineage>
</organism>
<dbReference type="GO" id="GO:0003677">
    <property type="term" value="F:DNA binding"/>
    <property type="evidence" value="ECO:0007669"/>
    <property type="project" value="InterPro"/>
</dbReference>
<dbReference type="RefSeq" id="WP_285663523.1">
    <property type="nucleotide sequence ID" value="NZ_BSTX01000002.1"/>
</dbReference>
<evidence type="ECO:0000313" key="2">
    <source>
        <dbReference type="EMBL" id="GLZ78366.1"/>
    </source>
</evidence>
<dbReference type="AlphaFoldDB" id="A0A9W6WA95"/>
<name>A0A9W6WA95_9ACTN</name>
<evidence type="ECO:0000256" key="1">
    <source>
        <dbReference type="SAM" id="Phobius"/>
    </source>
</evidence>
<feature type="transmembrane region" description="Helical" evidence="1">
    <location>
        <begin position="6"/>
        <end position="28"/>
    </location>
</feature>
<sequence length="172" mass="19804">MDESAPTSWICLAVQFGAIAISVAVAWLRRAPHRQVLLPHPPDLTWYAHPAPGEIWWARVGFRNSTGYKDRPCLIIRTHADHVVALPMTSRDRRHDRGYQEVYRTQDWDPRARGNSFVNLREYVVLTPGGLLKCAGMCSRRTWAVVQSRHPTGWIIEEPRLRLWPGRSPFKS</sequence>
<evidence type="ECO:0000313" key="3">
    <source>
        <dbReference type="Proteomes" id="UP001165079"/>
    </source>
</evidence>
<keyword evidence="1" id="KW-1133">Transmembrane helix</keyword>
<keyword evidence="1" id="KW-0472">Membrane</keyword>
<reference evidence="2" key="1">
    <citation type="submission" date="2023-03" db="EMBL/GenBank/DDBJ databases">
        <title>Actinorhabdospora filicis NBRC 111898.</title>
        <authorList>
            <person name="Ichikawa N."/>
            <person name="Sato H."/>
            <person name="Tonouchi N."/>
        </authorList>
    </citation>
    <scope>NUCLEOTIDE SEQUENCE</scope>
    <source>
        <strain evidence="2">NBRC 111898</strain>
    </source>
</reference>
<dbReference type="InterPro" id="IPR003477">
    <property type="entry name" value="PemK-like"/>
</dbReference>
<keyword evidence="1" id="KW-0812">Transmembrane</keyword>
<dbReference type="SUPFAM" id="SSF50118">
    <property type="entry name" value="Cell growth inhibitor/plasmid maintenance toxic component"/>
    <property type="match status" value="1"/>
</dbReference>
<accession>A0A9W6WA95</accession>
<keyword evidence="3" id="KW-1185">Reference proteome</keyword>
<dbReference type="EMBL" id="BSTX01000002">
    <property type="protein sequence ID" value="GLZ78366.1"/>
    <property type="molecule type" value="Genomic_DNA"/>
</dbReference>
<gene>
    <name evidence="2" type="ORF">Afil01_31730</name>
</gene>
<dbReference type="Pfam" id="PF02452">
    <property type="entry name" value="PemK_toxin"/>
    <property type="match status" value="1"/>
</dbReference>
<dbReference type="Proteomes" id="UP001165079">
    <property type="component" value="Unassembled WGS sequence"/>
</dbReference>
<evidence type="ECO:0008006" key="4">
    <source>
        <dbReference type="Google" id="ProtNLM"/>
    </source>
</evidence>